<dbReference type="EMBL" id="JAAATY010000029">
    <property type="protein sequence ID" value="NRN69596.1"/>
    <property type="molecule type" value="Genomic_DNA"/>
</dbReference>
<comment type="similarity">
    <text evidence="2">Belongs to the bacterial solute-binding protein 8 family.</text>
</comment>
<organism evidence="7 8">
    <name type="scientific">Kibdelosporangium persicum</name>
    <dbReference type="NCBI Taxonomy" id="2698649"/>
    <lineage>
        <taxon>Bacteria</taxon>
        <taxon>Bacillati</taxon>
        <taxon>Actinomycetota</taxon>
        <taxon>Actinomycetes</taxon>
        <taxon>Pseudonocardiales</taxon>
        <taxon>Pseudonocardiaceae</taxon>
        <taxon>Kibdelosporangium</taxon>
    </lineage>
</organism>
<reference evidence="7 8" key="1">
    <citation type="submission" date="2020-01" db="EMBL/GenBank/DDBJ databases">
        <title>Kibdelosporangium persica a novel Actinomycetes from a hot desert in Iran.</title>
        <authorList>
            <person name="Safaei N."/>
            <person name="Zaburannyi N."/>
            <person name="Mueller R."/>
            <person name="Wink J."/>
        </authorList>
    </citation>
    <scope>NUCLEOTIDE SEQUENCE [LARGE SCALE GENOMIC DNA]</scope>
    <source>
        <strain evidence="7 8">4NS15</strain>
    </source>
</reference>
<dbReference type="PROSITE" id="PS50983">
    <property type="entry name" value="FE_B12_PBP"/>
    <property type="match status" value="1"/>
</dbReference>
<evidence type="ECO:0000256" key="5">
    <source>
        <dbReference type="SAM" id="SignalP"/>
    </source>
</evidence>
<evidence type="ECO:0000313" key="8">
    <source>
        <dbReference type="Proteomes" id="UP000763557"/>
    </source>
</evidence>
<dbReference type="InterPro" id="IPR002491">
    <property type="entry name" value="ABC_transptr_periplasmic_BD"/>
</dbReference>
<accession>A0ABX2FDZ6</accession>
<dbReference type="PANTHER" id="PTHR30532:SF1">
    <property type="entry name" value="IRON(3+)-HYDROXAMATE-BINDING PROTEIN FHUD"/>
    <property type="match status" value="1"/>
</dbReference>
<comment type="caution">
    <text evidence="7">The sequence shown here is derived from an EMBL/GenBank/DDBJ whole genome shotgun (WGS) entry which is preliminary data.</text>
</comment>
<proteinExistence type="inferred from homology"/>
<sequence>MKRVALFALLALVVGCSAPVAQGGAPERRAETPVIDRTVQPLQASLTVTVGGKPLTLPKAPERIVCLNGMCDDVLTELGIVPAATSNPTLLTHPALLGERGAAVPVVKGTFGSEDVESISALRPDLVIGLPGVHDGLRPAVEKFAPLWLVEPATWTESVESLRALGALTGRTDAATSAEQRFRDRLASAVATTHQNSQAQRKVLLMYGSADSIGVDTSDSLKGHLLGQLFTYPFPAKGTDVTTASNYSVEELLAKQPDVVFVYSLLFSSNDRTLSAQLADNAVWRQIPAVQQGHVHEMHAKLWGSGRGTRSLTAVIDEALAKVPAN</sequence>
<evidence type="ECO:0000256" key="1">
    <source>
        <dbReference type="ARBA" id="ARBA00004196"/>
    </source>
</evidence>
<dbReference type="InterPro" id="IPR051313">
    <property type="entry name" value="Bact_iron-sidero_bind"/>
</dbReference>
<name>A0ABX2FDZ6_9PSEU</name>
<feature type="chain" id="PRO_5047544505" evidence="5">
    <location>
        <begin position="24"/>
        <end position="326"/>
    </location>
</feature>
<dbReference type="PANTHER" id="PTHR30532">
    <property type="entry name" value="IRON III DICITRATE-BINDING PERIPLASMIC PROTEIN"/>
    <property type="match status" value="1"/>
</dbReference>
<keyword evidence="4 5" id="KW-0732">Signal</keyword>
<evidence type="ECO:0000313" key="7">
    <source>
        <dbReference type="EMBL" id="NRN69596.1"/>
    </source>
</evidence>
<evidence type="ECO:0000259" key="6">
    <source>
        <dbReference type="PROSITE" id="PS50983"/>
    </source>
</evidence>
<dbReference type="Pfam" id="PF01497">
    <property type="entry name" value="Peripla_BP_2"/>
    <property type="match status" value="1"/>
</dbReference>
<feature type="domain" description="Fe/B12 periplasmic-binding" evidence="6">
    <location>
        <begin position="63"/>
        <end position="326"/>
    </location>
</feature>
<comment type="subcellular location">
    <subcellularLocation>
        <location evidence="1">Cell envelope</location>
    </subcellularLocation>
</comment>
<dbReference type="Gene3D" id="3.40.50.1980">
    <property type="entry name" value="Nitrogenase molybdenum iron protein domain"/>
    <property type="match status" value="2"/>
</dbReference>
<dbReference type="SUPFAM" id="SSF53807">
    <property type="entry name" value="Helical backbone' metal receptor"/>
    <property type="match status" value="1"/>
</dbReference>
<gene>
    <name evidence="7" type="ORF">GC106_68530</name>
</gene>
<feature type="signal peptide" evidence="5">
    <location>
        <begin position="1"/>
        <end position="23"/>
    </location>
</feature>
<dbReference type="RefSeq" id="WP_312873170.1">
    <property type="nucleotide sequence ID" value="NZ_CBCSGW010000024.1"/>
</dbReference>
<dbReference type="Proteomes" id="UP000763557">
    <property type="component" value="Unassembled WGS sequence"/>
</dbReference>
<evidence type="ECO:0000256" key="3">
    <source>
        <dbReference type="ARBA" id="ARBA00022448"/>
    </source>
</evidence>
<keyword evidence="7" id="KW-0449">Lipoprotein</keyword>
<protein>
    <submittedName>
        <fullName evidence="7">ABC transporter substrate-binding lipoprotein YhfQ</fullName>
    </submittedName>
</protein>
<evidence type="ECO:0000256" key="4">
    <source>
        <dbReference type="ARBA" id="ARBA00022729"/>
    </source>
</evidence>
<dbReference type="PROSITE" id="PS51257">
    <property type="entry name" value="PROKAR_LIPOPROTEIN"/>
    <property type="match status" value="1"/>
</dbReference>
<evidence type="ECO:0000256" key="2">
    <source>
        <dbReference type="ARBA" id="ARBA00008814"/>
    </source>
</evidence>
<keyword evidence="3" id="KW-0813">Transport</keyword>
<keyword evidence="8" id="KW-1185">Reference proteome</keyword>